<feature type="domain" description="Integrin beta subunit VWA" evidence="9">
    <location>
        <begin position="69"/>
        <end position="331"/>
    </location>
</feature>
<dbReference type="Pfam" id="PF00362">
    <property type="entry name" value="Integrin_beta"/>
    <property type="match status" value="1"/>
</dbReference>
<evidence type="ECO:0000256" key="2">
    <source>
        <dbReference type="ARBA" id="ARBA00007449"/>
    </source>
</evidence>
<evidence type="ECO:0000256" key="4">
    <source>
        <dbReference type="ARBA" id="ARBA00023037"/>
    </source>
</evidence>
<keyword evidence="8" id="KW-0130">Cell adhesion</keyword>
<dbReference type="GO" id="GO:0005178">
    <property type="term" value="F:integrin binding"/>
    <property type="evidence" value="ECO:0007669"/>
    <property type="project" value="TreeGrafter"/>
</dbReference>
<evidence type="ECO:0000256" key="8">
    <source>
        <dbReference type="RuleBase" id="RU000633"/>
    </source>
</evidence>
<protein>
    <recommendedName>
        <fullName evidence="8">Integrin beta</fullName>
    </recommendedName>
</protein>
<keyword evidence="11" id="KW-1185">Reference proteome</keyword>
<dbReference type="Gene3D" id="3.40.50.410">
    <property type="entry name" value="von Willebrand factor, type A domain"/>
    <property type="match status" value="1"/>
</dbReference>
<dbReference type="GO" id="GO:0033627">
    <property type="term" value="P:cell adhesion mediated by integrin"/>
    <property type="evidence" value="ECO:0007669"/>
    <property type="project" value="TreeGrafter"/>
</dbReference>
<keyword evidence="7" id="KW-0325">Glycoprotein</keyword>
<keyword evidence="4 8" id="KW-0401">Integrin</keyword>
<dbReference type="Gene3D" id="2.60.40.1510">
    <property type="entry name" value="ntegrin, alpha v. Chain A, domain 3"/>
    <property type="match status" value="1"/>
</dbReference>
<keyword evidence="6" id="KW-1015">Disulfide bond</keyword>
<proteinExistence type="inferred from homology"/>
<evidence type="ECO:0000256" key="1">
    <source>
        <dbReference type="ARBA" id="ARBA00004479"/>
    </source>
</evidence>
<dbReference type="PRINTS" id="PR01186">
    <property type="entry name" value="INTEGRINB"/>
</dbReference>
<keyword evidence="5" id="KW-0472">Membrane</keyword>
<dbReference type="GO" id="GO:0009986">
    <property type="term" value="C:cell surface"/>
    <property type="evidence" value="ECO:0007669"/>
    <property type="project" value="TreeGrafter"/>
</dbReference>
<evidence type="ECO:0000256" key="5">
    <source>
        <dbReference type="ARBA" id="ARBA00023136"/>
    </source>
</evidence>
<sequence>MVLVLGCVVSPRQEGTYVPGAPSLALQLALGPLASLGDNSVSFLLSSSSRLRHTWKNSPSGLLLPLPICLFFTSQEFGSTKSVPSRCDFLQNLIANGCAGAIENPRSSSNVVKNIPLSSKGSGQSHLDVTQITPQKVALSLRPGESQTSFRVQVRQVEDYPVDLYYLMDLSLSMNDDLDNIRNLGTKLAEEMRKLTSNFRLGFGSFVDKNISPFSYTAPRYQNNPCIGCVPSFGFRHLLSLTDKVDRFNEEVQKQKVSRNRDAPEGGFDAILQAAVCKVSPAAFWVFKANIILRSTCPAGSNASEQPSLLSQPGTGAAGTGTALLPELCRCKVHCVAQRWH</sequence>
<evidence type="ECO:0000256" key="3">
    <source>
        <dbReference type="ARBA" id="ARBA00022692"/>
    </source>
</evidence>
<dbReference type="SUPFAM" id="SSF53300">
    <property type="entry name" value="vWA-like"/>
    <property type="match status" value="1"/>
</dbReference>
<dbReference type="GO" id="GO:0007229">
    <property type="term" value="P:integrin-mediated signaling pathway"/>
    <property type="evidence" value="ECO:0007669"/>
    <property type="project" value="UniProtKB-KW"/>
</dbReference>
<comment type="similarity">
    <text evidence="2 8">Belongs to the integrin beta chain family.</text>
</comment>
<dbReference type="AlphaFoldDB" id="A0A8C9FX12"/>
<dbReference type="GO" id="GO:0043149">
    <property type="term" value="P:stress fiber assembly"/>
    <property type="evidence" value="ECO:0007669"/>
    <property type="project" value="TreeGrafter"/>
</dbReference>
<dbReference type="Ensembl" id="ENSPSTT00000022723.1">
    <property type="protein sequence ID" value="ENSPSTP00000021641.1"/>
    <property type="gene ID" value="ENSPSTG00000015801.1"/>
</dbReference>
<name>A0A8C9FX12_PAVCR</name>
<evidence type="ECO:0000256" key="7">
    <source>
        <dbReference type="ARBA" id="ARBA00023180"/>
    </source>
</evidence>
<dbReference type="GO" id="GO:0008305">
    <property type="term" value="C:integrin complex"/>
    <property type="evidence" value="ECO:0007669"/>
    <property type="project" value="TreeGrafter"/>
</dbReference>
<dbReference type="InterPro" id="IPR002369">
    <property type="entry name" value="Integrin_bsu_VWA"/>
</dbReference>
<dbReference type="GO" id="GO:0007160">
    <property type="term" value="P:cell-matrix adhesion"/>
    <property type="evidence" value="ECO:0007669"/>
    <property type="project" value="TreeGrafter"/>
</dbReference>
<dbReference type="PANTHER" id="PTHR10082:SF26">
    <property type="entry name" value="INTEGRIN BETA-5"/>
    <property type="match status" value="1"/>
</dbReference>
<reference evidence="10" key="1">
    <citation type="submission" date="2025-08" db="UniProtKB">
        <authorList>
            <consortium name="Ensembl"/>
        </authorList>
    </citation>
    <scope>IDENTIFICATION</scope>
</reference>
<keyword evidence="3 8" id="KW-0812">Transmembrane</keyword>
<dbReference type="GO" id="GO:0016477">
    <property type="term" value="P:cell migration"/>
    <property type="evidence" value="ECO:0007669"/>
    <property type="project" value="TreeGrafter"/>
</dbReference>
<dbReference type="InterPro" id="IPR015812">
    <property type="entry name" value="Integrin_bsu"/>
</dbReference>
<organism evidence="10 11">
    <name type="scientific">Pavo cristatus</name>
    <name type="common">Indian peafowl</name>
    <name type="synonym">Blue peafowl</name>
    <dbReference type="NCBI Taxonomy" id="9049"/>
    <lineage>
        <taxon>Eukaryota</taxon>
        <taxon>Metazoa</taxon>
        <taxon>Chordata</taxon>
        <taxon>Craniata</taxon>
        <taxon>Vertebrata</taxon>
        <taxon>Euteleostomi</taxon>
        <taxon>Archelosauria</taxon>
        <taxon>Archosauria</taxon>
        <taxon>Dinosauria</taxon>
        <taxon>Saurischia</taxon>
        <taxon>Theropoda</taxon>
        <taxon>Coelurosauria</taxon>
        <taxon>Aves</taxon>
        <taxon>Neognathae</taxon>
        <taxon>Galloanserae</taxon>
        <taxon>Galliformes</taxon>
        <taxon>Phasianidae</taxon>
        <taxon>Phasianinae</taxon>
        <taxon>Pavo</taxon>
    </lineage>
</organism>
<evidence type="ECO:0000259" key="9">
    <source>
        <dbReference type="SMART" id="SM00187"/>
    </source>
</evidence>
<dbReference type="Proteomes" id="UP000694428">
    <property type="component" value="Unplaced"/>
</dbReference>
<accession>A0A8C9FX12</accession>
<evidence type="ECO:0000313" key="11">
    <source>
        <dbReference type="Proteomes" id="UP000694428"/>
    </source>
</evidence>
<reference evidence="10" key="2">
    <citation type="submission" date="2025-09" db="UniProtKB">
        <authorList>
            <consortium name="Ensembl"/>
        </authorList>
    </citation>
    <scope>IDENTIFICATION</scope>
</reference>
<comment type="subcellular location">
    <subcellularLocation>
        <location evidence="8">Cell membrane</location>
        <topology evidence="8">Single-pass type I membrane protein</topology>
    </subcellularLocation>
    <subcellularLocation>
        <location evidence="1">Membrane</location>
        <topology evidence="1">Single-pass type I membrane protein</topology>
    </subcellularLocation>
</comment>
<evidence type="ECO:0000313" key="10">
    <source>
        <dbReference type="Ensembl" id="ENSPSTP00000021641.1"/>
    </source>
</evidence>
<dbReference type="PANTHER" id="PTHR10082">
    <property type="entry name" value="INTEGRIN BETA SUBUNIT"/>
    <property type="match status" value="1"/>
</dbReference>
<dbReference type="GO" id="GO:0005925">
    <property type="term" value="C:focal adhesion"/>
    <property type="evidence" value="ECO:0007669"/>
    <property type="project" value="TreeGrafter"/>
</dbReference>
<dbReference type="GO" id="GO:0098609">
    <property type="term" value="P:cell-cell adhesion"/>
    <property type="evidence" value="ECO:0007669"/>
    <property type="project" value="TreeGrafter"/>
</dbReference>
<dbReference type="GO" id="GO:0007179">
    <property type="term" value="P:transforming growth factor beta receptor signaling pathway"/>
    <property type="evidence" value="ECO:0007669"/>
    <property type="project" value="TreeGrafter"/>
</dbReference>
<dbReference type="InterPro" id="IPR036465">
    <property type="entry name" value="vWFA_dom_sf"/>
</dbReference>
<dbReference type="SMART" id="SM00187">
    <property type="entry name" value="INB"/>
    <property type="match status" value="1"/>
</dbReference>
<evidence type="ECO:0000256" key="6">
    <source>
        <dbReference type="ARBA" id="ARBA00023157"/>
    </source>
</evidence>